<keyword evidence="4" id="KW-1185">Reference proteome</keyword>
<evidence type="ECO:0000313" key="2">
    <source>
        <dbReference type="EMBL" id="PNT77294.1"/>
    </source>
</evidence>
<reference evidence="3" key="3">
    <citation type="submission" date="2018-08" db="UniProtKB">
        <authorList>
            <consortium name="EnsemblPlants"/>
        </authorList>
    </citation>
    <scope>IDENTIFICATION</scope>
    <source>
        <strain evidence="3">cv. Bd21</strain>
    </source>
</reference>
<feature type="region of interest" description="Disordered" evidence="1">
    <location>
        <begin position="1"/>
        <end position="29"/>
    </location>
</feature>
<dbReference type="EMBL" id="CM000880">
    <property type="protein sequence ID" value="PNT77294.1"/>
    <property type="molecule type" value="Genomic_DNA"/>
</dbReference>
<reference evidence="2 3" key="1">
    <citation type="journal article" date="2010" name="Nature">
        <title>Genome sequencing and analysis of the model grass Brachypodium distachyon.</title>
        <authorList>
            <consortium name="International Brachypodium Initiative"/>
        </authorList>
    </citation>
    <scope>NUCLEOTIDE SEQUENCE [LARGE SCALE GENOMIC DNA]</scope>
    <source>
        <strain evidence="2 3">Bd21</strain>
    </source>
</reference>
<dbReference type="InParanoid" id="A0A2K2DSP9"/>
<organism evidence="2">
    <name type="scientific">Brachypodium distachyon</name>
    <name type="common">Purple false brome</name>
    <name type="synonym">Trachynia distachya</name>
    <dbReference type="NCBI Taxonomy" id="15368"/>
    <lineage>
        <taxon>Eukaryota</taxon>
        <taxon>Viridiplantae</taxon>
        <taxon>Streptophyta</taxon>
        <taxon>Embryophyta</taxon>
        <taxon>Tracheophyta</taxon>
        <taxon>Spermatophyta</taxon>
        <taxon>Magnoliopsida</taxon>
        <taxon>Liliopsida</taxon>
        <taxon>Poales</taxon>
        <taxon>Poaceae</taxon>
        <taxon>BOP clade</taxon>
        <taxon>Pooideae</taxon>
        <taxon>Stipodae</taxon>
        <taxon>Brachypodieae</taxon>
        <taxon>Brachypodium</taxon>
    </lineage>
</organism>
<gene>
    <name evidence="2" type="ORF">BRADI_1g60662v3</name>
</gene>
<protein>
    <submittedName>
        <fullName evidence="2 3">Uncharacterized protein</fullName>
    </submittedName>
</protein>
<feature type="compositionally biased region" description="Polar residues" evidence="1">
    <location>
        <begin position="1"/>
        <end position="11"/>
    </location>
</feature>
<evidence type="ECO:0000256" key="1">
    <source>
        <dbReference type="SAM" id="MobiDB-lite"/>
    </source>
</evidence>
<sequence>MGQTLSNTCTQKKMACRRPEAGRRQRPFATSSRPHILPRFFPFSFSFPTPLISLPYPFVSLSSPPQLHHKLLLPSPTGYSSSPRQLLHSPRWHSQAAASPVCLLPSPLFP</sequence>
<evidence type="ECO:0000313" key="4">
    <source>
        <dbReference type="Proteomes" id="UP000008810"/>
    </source>
</evidence>
<name>A0A2K2DSP9_BRADI</name>
<accession>A0A2K2DSP9</accession>
<dbReference type="EnsemblPlants" id="PNT77294">
    <property type="protein sequence ID" value="PNT77294"/>
    <property type="gene ID" value="BRADI_1g60662v3"/>
</dbReference>
<dbReference type="AlphaFoldDB" id="A0A2K2DSP9"/>
<dbReference type="Proteomes" id="UP000008810">
    <property type="component" value="Chromosome 1"/>
</dbReference>
<evidence type="ECO:0000313" key="3">
    <source>
        <dbReference type="EnsemblPlants" id="PNT77294"/>
    </source>
</evidence>
<reference evidence="2" key="2">
    <citation type="submission" date="2017-06" db="EMBL/GenBank/DDBJ databases">
        <title>WGS assembly of Brachypodium distachyon.</title>
        <authorList>
            <consortium name="The International Brachypodium Initiative"/>
            <person name="Lucas S."/>
            <person name="Harmon-Smith M."/>
            <person name="Lail K."/>
            <person name="Tice H."/>
            <person name="Grimwood J."/>
            <person name="Bruce D."/>
            <person name="Barry K."/>
            <person name="Shu S."/>
            <person name="Lindquist E."/>
            <person name="Wang M."/>
            <person name="Pitluck S."/>
            <person name="Vogel J.P."/>
            <person name="Garvin D.F."/>
            <person name="Mockler T.C."/>
            <person name="Schmutz J."/>
            <person name="Rokhsar D."/>
            <person name="Bevan M.W."/>
        </authorList>
    </citation>
    <scope>NUCLEOTIDE SEQUENCE</scope>
    <source>
        <strain evidence="2">Bd21</strain>
    </source>
</reference>
<proteinExistence type="predicted"/>
<dbReference type="Gramene" id="PNT77294">
    <property type="protein sequence ID" value="PNT77294"/>
    <property type="gene ID" value="BRADI_1g60662v3"/>
</dbReference>